<dbReference type="InterPro" id="IPR043426">
    <property type="entry name" value="MltB-like"/>
</dbReference>
<dbReference type="Gene3D" id="1.10.8.350">
    <property type="entry name" value="Bacterial muramidase"/>
    <property type="match status" value="1"/>
</dbReference>
<name>A0A7R8WXJ3_9CRUS</name>
<gene>
    <name evidence="1" type="ORF">CTOB1V02_LOCUS16785</name>
</gene>
<dbReference type="PANTHER" id="PTHR30163:SF9">
    <property type="entry name" value="MEMBRANE-BOUND LYTIC MUREIN TRANSGLYCOSYLASE B"/>
    <property type="match status" value="1"/>
</dbReference>
<dbReference type="InterPro" id="IPR011757">
    <property type="entry name" value="Lytic_transglycosylase_MltB"/>
</dbReference>
<dbReference type="InterPro" id="IPR023346">
    <property type="entry name" value="Lysozyme-like_dom_sf"/>
</dbReference>
<evidence type="ECO:0000313" key="1">
    <source>
        <dbReference type="EMBL" id="CAD7238970.1"/>
    </source>
</evidence>
<dbReference type="InterPro" id="IPR031304">
    <property type="entry name" value="SLT_2"/>
</dbReference>
<dbReference type="Gene3D" id="1.10.530.10">
    <property type="match status" value="1"/>
</dbReference>
<organism evidence="1">
    <name type="scientific">Cyprideis torosa</name>
    <dbReference type="NCBI Taxonomy" id="163714"/>
    <lineage>
        <taxon>Eukaryota</taxon>
        <taxon>Metazoa</taxon>
        <taxon>Ecdysozoa</taxon>
        <taxon>Arthropoda</taxon>
        <taxon>Crustacea</taxon>
        <taxon>Oligostraca</taxon>
        <taxon>Ostracoda</taxon>
        <taxon>Podocopa</taxon>
        <taxon>Podocopida</taxon>
        <taxon>Cytherocopina</taxon>
        <taxon>Cytheroidea</taxon>
        <taxon>Cytherideidae</taxon>
        <taxon>Cyprideis</taxon>
    </lineage>
</organism>
<protein>
    <submittedName>
        <fullName evidence="1">Uncharacterized protein</fullName>
    </submittedName>
</protein>
<dbReference type="FunFam" id="1.10.8.350:FF:000001">
    <property type="entry name" value="Lytic murein transglycosylase B"/>
    <property type="match status" value="1"/>
</dbReference>
<proteinExistence type="predicted"/>
<dbReference type="GO" id="GO:0009253">
    <property type="term" value="P:peptidoglycan catabolic process"/>
    <property type="evidence" value="ECO:0007669"/>
    <property type="project" value="TreeGrafter"/>
</dbReference>
<dbReference type="CDD" id="cd13399">
    <property type="entry name" value="Slt35-like"/>
    <property type="match status" value="1"/>
</dbReference>
<dbReference type="AlphaFoldDB" id="A0A7R8WXJ3"/>
<accession>A0A7R8WXJ3</accession>
<dbReference type="EMBL" id="OB712770">
    <property type="protein sequence ID" value="CAD7238970.1"/>
    <property type="molecule type" value="Genomic_DNA"/>
</dbReference>
<dbReference type="PANTHER" id="PTHR30163">
    <property type="entry name" value="MEMBRANE-BOUND LYTIC MUREIN TRANSGLYCOSYLASE B"/>
    <property type="match status" value="1"/>
</dbReference>
<dbReference type="OrthoDB" id="8300330at2759"/>
<dbReference type="NCBIfam" id="TIGR02282">
    <property type="entry name" value="MltB"/>
    <property type="match status" value="1"/>
</dbReference>
<reference evidence="1" key="1">
    <citation type="submission" date="2020-11" db="EMBL/GenBank/DDBJ databases">
        <authorList>
            <person name="Tran Van P."/>
        </authorList>
    </citation>
    <scope>NUCLEOTIDE SEQUENCE</scope>
</reference>
<sequence>LLQRAEEVFQVPADIIVAIIGVETFYGTRMGTFPVLDTLVTLGFDYPPRSAFFRGQLEEFLLLSREQDIPPQEPKGSYAAAMGMGQFISSSYRDFAVDFDGNGHIDLWKSTADGIGSVANYFRRHDWIMGAAVVAPAYVEGDQYVSLKANERKPSYSVQQLKAAGVQPSVPVATEEALSFLDLKGAKGQEFWLGHHNFYVITRYNHSVKYALAVYQLSQAIKRTRLARRS</sequence>
<dbReference type="Pfam" id="PF13406">
    <property type="entry name" value="SLT_2"/>
    <property type="match status" value="1"/>
</dbReference>
<dbReference type="GO" id="GO:0008933">
    <property type="term" value="F:peptidoglycan lytic transglycosylase activity"/>
    <property type="evidence" value="ECO:0007669"/>
    <property type="project" value="TreeGrafter"/>
</dbReference>
<dbReference type="SUPFAM" id="SSF53955">
    <property type="entry name" value="Lysozyme-like"/>
    <property type="match status" value="1"/>
</dbReference>
<feature type="non-terminal residue" evidence="1">
    <location>
        <position position="1"/>
    </location>
</feature>